<evidence type="ECO:0000256" key="1">
    <source>
        <dbReference type="SAM" id="SignalP"/>
    </source>
</evidence>
<dbReference type="RefSeq" id="WP_184211732.1">
    <property type="nucleotide sequence ID" value="NZ_JACHIF010000009.1"/>
</dbReference>
<evidence type="ECO:0000313" key="3">
    <source>
        <dbReference type="Proteomes" id="UP000534294"/>
    </source>
</evidence>
<gene>
    <name evidence="2" type="ORF">HNQ64_003977</name>
</gene>
<comment type="caution">
    <text evidence="2">The sequence shown here is derived from an EMBL/GenBank/DDBJ whole genome shotgun (WGS) entry which is preliminary data.</text>
</comment>
<dbReference type="InterPro" id="IPR047750">
    <property type="entry name" value="YdjY-like"/>
</dbReference>
<dbReference type="EMBL" id="JACHIF010000009">
    <property type="protein sequence ID" value="MBB5039702.1"/>
    <property type="molecule type" value="Genomic_DNA"/>
</dbReference>
<reference evidence="2 3" key="1">
    <citation type="submission" date="2020-08" db="EMBL/GenBank/DDBJ databases">
        <title>Genomic Encyclopedia of Type Strains, Phase IV (KMG-IV): sequencing the most valuable type-strain genomes for metagenomic binning, comparative biology and taxonomic classification.</title>
        <authorList>
            <person name="Goeker M."/>
        </authorList>
    </citation>
    <scope>NUCLEOTIDE SEQUENCE [LARGE SCALE GENOMIC DNA]</scope>
    <source>
        <strain evidence="2 3">DSM 12251</strain>
    </source>
</reference>
<keyword evidence="3" id="KW-1185">Reference proteome</keyword>
<sequence>MFRFLPILLLALSVSGTHAQDAKAEAAKQLAETQQRLKKLSATEYELDGIRINAATREVRIPTKVELQKAPIEYMLVHETGKTHESVLTTALSPTAIQVALLLANYQAATEGMLTKVPEAERPKIWKEEPPAKPKANQIKITVEWKVGDVTKSAPLSDWVQHVDTRKPPTDLGTWIFNGSYMDERGFIGQHEGSIIAVWLDRGALINSPAEGNWRDDLWISLPANIPDIGTPVTVIISPAQP</sequence>
<dbReference type="NCBIfam" id="NF040466">
    <property type="entry name" value="ydjY_domain"/>
    <property type="match status" value="1"/>
</dbReference>
<organism evidence="2 3">
    <name type="scientific">Prosthecobacter dejongeii</name>
    <dbReference type="NCBI Taxonomy" id="48465"/>
    <lineage>
        <taxon>Bacteria</taxon>
        <taxon>Pseudomonadati</taxon>
        <taxon>Verrucomicrobiota</taxon>
        <taxon>Verrucomicrobiia</taxon>
        <taxon>Verrucomicrobiales</taxon>
        <taxon>Verrucomicrobiaceae</taxon>
        <taxon>Prosthecobacter</taxon>
    </lineage>
</organism>
<protein>
    <submittedName>
        <fullName evidence="2">Uncharacterized protein</fullName>
    </submittedName>
</protein>
<feature type="chain" id="PRO_5030842059" evidence="1">
    <location>
        <begin position="20"/>
        <end position="242"/>
    </location>
</feature>
<feature type="signal peptide" evidence="1">
    <location>
        <begin position="1"/>
        <end position="19"/>
    </location>
</feature>
<proteinExistence type="predicted"/>
<name>A0A7W7YPB7_9BACT</name>
<dbReference type="AlphaFoldDB" id="A0A7W7YPB7"/>
<accession>A0A7W7YPB7</accession>
<evidence type="ECO:0000313" key="2">
    <source>
        <dbReference type="EMBL" id="MBB5039702.1"/>
    </source>
</evidence>
<dbReference type="Proteomes" id="UP000534294">
    <property type="component" value="Unassembled WGS sequence"/>
</dbReference>
<keyword evidence="1" id="KW-0732">Signal</keyword>